<keyword evidence="3" id="KW-1185">Reference proteome</keyword>
<dbReference type="Proteomes" id="UP000783686">
    <property type="component" value="Unassembled WGS sequence"/>
</dbReference>
<comment type="caution">
    <text evidence="2">The sequence shown here is derived from an EMBL/GenBank/DDBJ whole genome shotgun (WGS) entry which is preliminary data.</text>
</comment>
<sequence>MTDVVDAENPEVKPKAKDKWFRFDPGFPVTALSSFMTFGLTQMMVYGVTGNAKTAFFCSLLTFPVSWTMGLMDAEQDFVKWKKTAALREKGISEKFMPYKVKYDWSDYQDKMVLNPDRVKLD</sequence>
<organism evidence="2 3">
    <name type="scientific">Bursaphelenchus okinawaensis</name>
    <dbReference type="NCBI Taxonomy" id="465554"/>
    <lineage>
        <taxon>Eukaryota</taxon>
        <taxon>Metazoa</taxon>
        <taxon>Ecdysozoa</taxon>
        <taxon>Nematoda</taxon>
        <taxon>Chromadorea</taxon>
        <taxon>Rhabditida</taxon>
        <taxon>Tylenchina</taxon>
        <taxon>Tylenchomorpha</taxon>
        <taxon>Aphelenchoidea</taxon>
        <taxon>Aphelenchoididae</taxon>
        <taxon>Bursaphelenchus</taxon>
    </lineage>
</organism>
<name>A0A811LMC8_9BILA</name>
<dbReference type="EMBL" id="CAJFCW020000006">
    <property type="protein sequence ID" value="CAG9125166.1"/>
    <property type="molecule type" value="Genomic_DNA"/>
</dbReference>
<reference evidence="2" key="1">
    <citation type="submission" date="2020-09" db="EMBL/GenBank/DDBJ databases">
        <authorList>
            <person name="Kikuchi T."/>
        </authorList>
    </citation>
    <scope>NUCLEOTIDE SEQUENCE</scope>
    <source>
        <strain evidence="2">SH1</strain>
    </source>
</reference>
<keyword evidence="1" id="KW-0812">Transmembrane</keyword>
<dbReference type="EMBL" id="CAJFDH010000006">
    <property type="protein sequence ID" value="CAD5228864.1"/>
    <property type="molecule type" value="Genomic_DNA"/>
</dbReference>
<evidence type="ECO:0000256" key="1">
    <source>
        <dbReference type="SAM" id="Phobius"/>
    </source>
</evidence>
<keyword evidence="1" id="KW-1133">Transmembrane helix</keyword>
<keyword evidence="1" id="KW-0472">Membrane</keyword>
<dbReference type="OrthoDB" id="5833117at2759"/>
<accession>A0A811LMC8</accession>
<proteinExistence type="predicted"/>
<gene>
    <name evidence="2" type="ORF">BOKJ2_LOCUS12923</name>
</gene>
<evidence type="ECO:0000313" key="3">
    <source>
        <dbReference type="Proteomes" id="UP000614601"/>
    </source>
</evidence>
<dbReference type="AlphaFoldDB" id="A0A811LMC8"/>
<feature type="transmembrane region" description="Helical" evidence="1">
    <location>
        <begin position="27"/>
        <end position="48"/>
    </location>
</feature>
<dbReference type="Proteomes" id="UP000614601">
    <property type="component" value="Unassembled WGS sequence"/>
</dbReference>
<feature type="transmembrane region" description="Helical" evidence="1">
    <location>
        <begin position="54"/>
        <end position="72"/>
    </location>
</feature>
<protein>
    <submittedName>
        <fullName evidence="2">Uncharacterized protein</fullName>
    </submittedName>
</protein>
<evidence type="ECO:0000313" key="2">
    <source>
        <dbReference type="EMBL" id="CAD5228864.1"/>
    </source>
</evidence>